<accession>I4BVZ2</accession>
<proteinExistence type="predicted"/>
<evidence type="ECO:0000256" key="1">
    <source>
        <dbReference type="SAM" id="Coils"/>
    </source>
</evidence>
<sequence length="129" mass="15022">MGEGERQTGQDQDLIEEIESFRSVLEREYEQKIAEVNKKRGEMLKTIQEMYIKKMGSLMEELDEQERKALSHAGNLEQTYKGKAERLIEEIDKSKLIESILHDISKELWPGLDDQNETFLSKGRSMDVT</sequence>
<feature type="coiled-coil region" evidence="1">
    <location>
        <begin position="22"/>
        <end position="68"/>
    </location>
</feature>
<gene>
    <name evidence="2" type="ordered locus">Anamo_0808</name>
</gene>
<dbReference type="Proteomes" id="UP000006061">
    <property type="component" value="Chromosome"/>
</dbReference>
<organism evidence="2 3">
    <name type="scientific">Acetomicrobium mobile (strain ATCC BAA-54 / DSM 13181 / JCM 12221 / NGA)</name>
    <name type="common">Anaerobaculum mobile</name>
    <dbReference type="NCBI Taxonomy" id="891968"/>
    <lineage>
        <taxon>Bacteria</taxon>
        <taxon>Thermotogati</taxon>
        <taxon>Synergistota</taxon>
        <taxon>Synergistia</taxon>
        <taxon>Synergistales</taxon>
        <taxon>Acetomicrobiaceae</taxon>
        <taxon>Acetomicrobium</taxon>
    </lineage>
</organism>
<protein>
    <submittedName>
        <fullName evidence="2">Uncharacterized protein</fullName>
    </submittedName>
</protein>
<keyword evidence="3" id="KW-1185">Reference proteome</keyword>
<dbReference type="AlphaFoldDB" id="I4BVZ2"/>
<dbReference type="KEGG" id="amo:Anamo_0808"/>
<keyword evidence="1" id="KW-0175">Coiled coil</keyword>
<name>I4BVZ2_ACEMN</name>
<dbReference type="HOGENOM" id="CLU_2056463_0_0_0"/>
<evidence type="ECO:0000313" key="2">
    <source>
        <dbReference type="EMBL" id="AFM21449.1"/>
    </source>
</evidence>
<dbReference type="EMBL" id="CP003198">
    <property type="protein sequence ID" value="AFM21449.1"/>
    <property type="molecule type" value="Genomic_DNA"/>
</dbReference>
<evidence type="ECO:0000313" key="3">
    <source>
        <dbReference type="Proteomes" id="UP000006061"/>
    </source>
</evidence>
<reference evidence="3" key="1">
    <citation type="journal article" date="2013" name="Stand. Genomic Sci.">
        <title>Complete genome sequence of the moderate thermophile Anaerobaculum mobile type strain (NGA(T)).</title>
        <authorList>
            <person name="Mavromatis K."/>
            <person name="Stackebrandt E."/>
            <person name="Held B."/>
            <person name="Lapidus A."/>
            <person name="Nolan M."/>
            <person name="Lucas S."/>
            <person name="Hammon N."/>
            <person name="Deshpande S."/>
            <person name="Cheng J.F."/>
            <person name="Tapia R."/>
            <person name="Goodwin L.A."/>
            <person name="Pitluck S."/>
            <person name="Liolios K."/>
            <person name="Pagani I."/>
            <person name="Ivanova N."/>
            <person name="Mikhailova N."/>
            <person name="Huntemann M."/>
            <person name="Pati A."/>
            <person name="Chen A."/>
            <person name="Palaniappan K."/>
            <person name="Land M."/>
            <person name="Rohde M."/>
            <person name="Spring S."/>
            <person name="Goker M."/>
            <person name="Woyke T."/>
            <person name="Detter J.C."/>
            <person name="Bristow J."/>
            <person name="Eisen J.A."/>
            <person name="Markowitz V."/>
            <person name="Hugenholtz P."/>
            <person name="Klenk H.P."/>
            <person name="Kyrpides N.C."/>
        </authorList>
    </citation>
    <scope>NUCLEOTIDE SEQUENCE</scope>
    <source>
        <strain evidence="3">ATCC BAA-54 / DSM 13181 / NGA</strain>
    </source>
</reference>
<dbReference type="STRING" id="891968.Anamo_0808"/>